<dbReference type="Proteomes" id="UP000194946">
    <property type="component" value="Unassembled WGS sequence"/>
</dbReference>
<keyword evidence="3" id="KW-1185">Reference proteome</keyword>
<gene>
    <name evidence="2" type="ORF">HK18_06095</name>
</gene>
<dbReference type="SUPFAM" id="SSF49785">
    <property type="entry name" value="Galactose-binding domain-like"/>
    <property type="match status" value="1"/>
</dbReference>
<organism evidence="2 3">
    <name type="scientific">Commensalibacter intestini</name>
    <dbReference type="NCBI Taxonomy" id="479936"/>
    <lineage>
        <taxon>Bacteria</taxon>
        <taxon>Pseudomonadati</taxon>
        <taxon>Pseudomonadota</taxon>
        <taxon>Alphaproteobacteria</taxon>
        <taxon>Acetobacterales</taxon>
        <taxon>Acetobacteraceae</taxon>
    </lineage>
</organism>
<dbReference type="RefSeq" id="WP_008853579.1">
    <property type="nucleotide sequence ID" value="NZ_JOPB01000003.1"/>
</dbReference>
<evidence type="ECO:0000313" key="3">
    <source>
        <dbReference type="Proteomes" id="UP000194946"/>
    </source>
</evidence>
<feature type="domain" description="F5/8 type C" evidence="1">
    <location>
        <begin position="311"/>
        <end position="462"/>
    </location>
</feature>
<protein>
    <recommendedName>
        <fullName evidence="1">F5/8 type C domain-containing protein</fullName>
    </recommendedName>
</protein>
<dbReference type="InterPro" id="IPR008979">
    <property type="entry name" value="Galactose-bd-like_sf"/>
</dbReference>
<dbReference type="EMBL" id="JOPB01000003">
    <property type="protein sequence ID" value="OUI78952.1"/>
    <property type="molecule type" value="Genomic_DNA"/>
</dbReference>
<comment type="caution">
    <text evidence="2">The sequence shown here is derived from an EMBL/GenBank/DDBJ whole genome shotgun (WGS) entry which is preliminary data.</text>
</comment>
<evidence type="ECO:0000259" key="1">
    <source>
        <dbReference type="PROSITE" id="PS50022"/>
    </source>
</evidence>
<dbReference type="Gene3D" id="2.60.120.260">
    <property type="entry name" value="Galactose-binding domain-like"/>
    <property type="match status" value="1"/>
</dbReference>
<reference evidence="3" key="1">
    <citation type="submission" date="2014-06" db="EMBL/GenBank/DDBJ databases">
        <authorList>
            <person name="Winans N.J."/>
            <person name="Newell P.D."/>
            <person name="Douglas A.E."/>
        </authorList>
    </citation>
    <scope>NUCLEOTIDE SEQUENCE [LARGE SCALE GENOMIC DNA]</scope>
    <source>
        <strain evidence="3">DmL_052</strain>
    </source>
</reference>
<evidence type="ECO:0000313" key="2">
    <source>
        <dbReference type="EMBL" id="OUI78952.1"/>
    </source>
</evidence>
<proteinExistence type="predicted"/>
<dbReference type="InterPro" id="IPR000421">
    <property type="entry name" value="FA58C"/>
</dbReference>
<sequence length="470" mass="55302">MTSISYKPFINDHELMLYPYAPLGLLHNQGEWPDPKYNLSIVTFASAQDINLIEWLTYHQALGVDHLYLYCIDDDPTELYRQILPFMLGEKPFITFHHYRFSKANAQIYLHFIHNYIHETLWYIHLNINDYLYFHETQKISDFINKFTNLNINVVCFNIFLFNKKDKTNNVLTTKQTTLEAIQSTNSICTDTKFLIRSRTCPYQYIFHHLNQSLDQLIYIDKLFNHSSNVLQQNMKKYYENFPDNTSSFITNEIITQVTQIAYIARLCDDTTNKDSNADNHNKEKSLSTLLNLYNPEKIWQKTLKKAWKNSFFPYPLPLLSIISHNKSYHQSSAPENYTSEDLASLLANGHIQGITQSITQREADPWWEIDLQDNYIIKIIRLFNGIDLNIENMQNFIIKSSENHTDWITRHHKTNLNLFGGTDGSYYNWLHPLGIKARWIRITVPGKNKVLSLDQIQILGMPCKNFYVP</sequence>
<name>A0A251ZWD3_9PROT</name>
<accession>A0A251ZWD3</accession>
<dbReference type="Pfam" id="PF00754">
    <property type="entry name" value="F5_F8_type_C"/>
    <property type="match status" value="1"/>
</dbReference>
<dbReference type="PROSITE" id="PS50022">
    <property type="entry name" value="FA58C_3"/>
    <property type="match status" value="1"/>
</dbReference>
<dbReference type="AlphaFoldDB" id="A0A251ZWD3"/>